<keyword evidence="3" id="KW-1185">Reference proteome</keyword>
<proteinExistence type="predicted"/>
<dbReference type="RefSeq" id="WP_209407626.1">
    <property type="nucleotide sequence ID" value="NZ_JAGIYQ010000022.1"/>
</dbReference>
<feature type="chain" id="PRO_5037934585" evidence="1">
    <location>
        <begin position="24"/>
        <end position="170"/>
    </location>
</feature>
<protein>
    <submittedName>
        <fullName evidence="2">Uncharacterized protein</fullName>
    </submittedName>
</protein>
<dbReference type="Proteomes" id="UP000682134">
    <property type="component" value="Unassembled WGS sequence"/>
</dbReference>
<gene>
    <name evidence="2" type="ORF">J5Y03_19250</name>
</gene>
<sequence length="170" mass="19580">MNKMLSFLLIITTLLVTSGGVTAETTTSNQRPVKVAHVIKKTTYIKSLKIKQSKLFANFDYIQWYTGKRADQEFLKDCKEECKGKDAPHYAFDGYYIRNANPKIRTLLISNKAIFVVQPLTSAGDVQFNKIVTKQEFIKYFYSKSYYNQAPFHIEIKNGVVTKLTQQYIP</sequence>
<dbReference type="AlphaFoldDB" id="A0A940NY93"/>
<evidence type="ECO:0000256" key="1">
    <source>
        <dbReference type="SAM" id="SignalP"/>
    </source>
</evidence>
<organism evidence="2 3">
    <name type="scientific">Gottfriedia endophytica</name>
    <dbReference type="NCBI Taxonomy" id="2820819"/>
    <lineage>
        <taxon>Bacteria</taxon>
        <taxon>Bacillati</taxon>
        <taxon>Bacillota</taxon>
        <taxon>Bacilli</taxon>
        <taxon>Bacillales</taxon>
        <taxon>Bacillaceae</taxon>
        <taxon>Gottfriedia</taxon>
    </lineage>
</organism>
<evidence type="ECO:0000313" key="3">
    <source>
        <dbReference type="Proteomes" id="UP000682134"/>
    </source>
</evidence>
<feature type="signal peptide" evidence="1">
    <location>
        <begin position="1"/>
        <end position="23"/>
    </location>
</feature>
<comment type="caution">
    <text evidence="2">The sequence shown here is derived from an EMBL/GenBank/DDBJ whole genome shotgun (WGS) entry which is preliminary data.</text>
</comment>
<name>A0A940NY93_9BACI</name>
<dbReference type="EMBL" id="JAGIYQ010000022">
    <property type="protein sequence ID" value="MBP0727288.1"/>
    <property type="molecule type" value="Genomic_DNA"/>
</dbReference>
<evidence type="ECO:0000313" key="2">
    <source>
        <dbReference type="EMBL" id="MBP0727288.1"/>
    </source>
</evidence>
<reference evidence="2" key="1">
    <citation type="submission" date="2021-04" db="EMBL/GenBank/DDBJ databases">
        <title>Genome seq and assembly of Bacillus sp.</title>
        <authorList>
            <person name="Chhetri G."/>
        </authorList>
    </citation>
    <scope>NUCLEOTIDE SEQUENCE</scope>
    <source>
        <strain evidence="2">RG28</strain>
    </source>
</reference>
<keyword evidence="1" id="KW-0732">Signal</keyword>
<accession>A0A940NY93</accession>